<dbReference type="PROSITE" id="PS00108">
    <property type="entry name" value="PROTEIN_KINASE_ST"/>
    <property type="match status" value="1"/>
</dbReference>
<evidence type="ECO:0000259" key="3">
    <source>
        <dbReference type="PROSITE" id="PS51182"/>
    </source>
</evidence>
<evidence type="ECO:0000313" key="5">
    <source>
        <dbReference type="Proteomes" id="UP000271162"/>
    </source>
</evidence>
<dbReference type="SMART" id="SM00220">
    <property type="entry name" value="S_TKc"/>
    <property type="match status" value="1"/>
</dbReference>
<dbReference type="InterPro" id="IPR011009">
    <property type="entry name" value="Kinase-like_dom_sf"/>
</dbReference>
<dbReference type="GO" id="GO:0005524">
    <property type="term" value="F:ATP binding"/>
    <property type="evidence" value="ECO:0007669"/>
    <property type="project" value="InterPro"/>
</dbReference>
<dbReference type="Gene3D" id="2.60.40.1110">
    <property type="match status" value="1"/>
</dbReference>
<protein>
    <submittedName>
        <fullName evidence="6">Protein kinase domain-containing protein</fullName>
    </submittedName>
</protein>
<feature type="domain" description="C2 tensin-type" evidence="3">
    <location>
        <begin position="439"/>
        <end position="570"/>
    </location>
</feature>
<dbReference type="STRING" id="27835.A0A0N4Y9N4"/>
<dbReference type="PROSITE" id="PS50011">
    <property type="entry name" value="PROTEIN_KINASE_DOM"/>
    <property type="match status" value="1"/>
</dbReference>
<dbReference type="GO" id="GO:2000369">
    <property type="term" value="P:regulation of clathrin-dependent endocytosis"/>
    <property type="evidence" value="ECO:0007669"/>
    <property type="project" value="TreeGrafter"/>
</dbReference>
<name>A0A0N4Y9N4_NIPBR</name>
<organism evidence="6">
    <name type="scientific">Nippostrongylus brasiliensis</name>
    <name type="common">Rat hookworm</name>
    <dbReference type="NCBI Taxonomy" id="27835"/>
    <lineage>
        <taxon>Eukaryota</taxon>
        <taxon>Metazoa</taxon>
        <taxon>Ecdysozoa</taxon>
        <taxon>Nematoda</taxon>
        <taxon>Chromadorea</taxon>
        <taxon>Rhabditida</taxon>
        <taxon>Rhabditina</taxon>
        <taxon>Rhabditomorpha</taxon>
        <taxon>Strongyloidea</taxon>
        <taxon>Heligmosomidae</taxon>
        <taxon>Nippostrongylus</taxon>
    </lineage>
</organism>
<dbReference type="PANTHER" id="PTHR22967">
    <property type="entry name" value="SERINE/THREONINE PROTEIN KINASE"/>
    <property type="match status" value="1"/>
</dbReference>
<dbReference type="Gene3D" id="3.90.190.10">
    <property type="entry name" value="Protein tyrosine phosphatase superfamily"/>
    <property type="match status" value="1"/>
</dbReference>
<reference evidence="4 5" key="2">
    <citation type="submission" date="2018-11" db="EMBL/GenBank/DDBJ databases">
        <authorList>
            <consortium name="Pathogen Informatics"/>
        </authorList>
    </citation>
    <scope>NUCLEOTIDE SEQUENCE [LARGE SCALE GENOMIC DNA]</scope>
</reference>
<dbReference type="InterPro" id="IPR000719">
    <property type="entry name" value="Prot_kinase_dom"/>
</dbReference>
<dbReference type="WBParaSite" id="NBR_0001303701-mRNA-1">
    <property type="protein sequence ID" value="NBR_0001303701-mRNA-1"/>
    <property type="gene ID" value="NBR_0001303701"/>
</dbReference>
<dbReference type="EMBL" id="UYSL01020926">
    <property type="protein sequence ID" value="VDL76627.1"/>
    <property type="molecule type" value="Genomic_DNA"/>
</dbReference>
<evidence type="ECO:0000256" key="1">
    <source>
        <dbReference type="ARBA" id="ARBA00022741"/>
    </source>
</evidence>
<dbReference type="Gene3D" id="1.10.510.10">
    <property type="entry name" value="Transferase(Phosphotransferase) domain 1"/>
    <property type="match status" value="1"/>
</dbReference>
<proteinExistence type="predicted"/>
<dbReference type="InterPro" id="IPR008271">
    <property type="entry name" value="Ser/Thr_kinase_AS"/>
</dbReference>
<feature type="domain" description="Protein kinase" evidence="2">
    <location>
        <begin position="1"/>
        <end position="246"/>
    </location>
</feature>
<dbReference type="GO" id="GO:0045747">
    <property type="term" value="P:positive regulation of Notch signaling pathway"/>
    <property type="evidence" value="ECO:0007669"/>
    <property type="project" value="TreeGrafter"/>
</dbReference>
<keyword evidence="1" id="KW-0547">Nucleotide-binding</keyword>
<dbReference type="InterPro" id="IPR029021">
    <property type="entry name" value="Prot-tyrosine_phosphatase-like"/>
</dbReference>
<evidence type="ECO:0000259" key="2">
    <source>
        <dbReference type="PROSITE" id="PS50011"/>
    </source>
</evidence>
<dbReference type="InterPro" id="IPR014020">
    <property type="entry name" value="Tensin_C2-dom"/>
</dbReference>
<evidence type="ECO:0000313" key="4">
    <source>
        <dbReference type="EMBL" id="VDL76627.1"/>
    </source>
</evidence>
<dbReference type="GO" id="GO:0035612">
    <property type="term" value="F:AP-2 adaptor complex binding"/>
    <property type="evidence" value="ECO:0007669"/>
    <property type="project" value="TreeGrafter"/>
</dbReference>
<reference evidence="6" key="1">
    <citation type="submission" date="2017-02" db="UniProtKB">
        <authorList>
            <consortium name="WormBaseParasite"/>
        </authorList>
    </citation>
    <scope>IDENTIFICATION</scope>
</reference>
<accession>A0A0N4Y9N4</accession>
<dbReference type="AlphaFoldDB" id="A0A0N4Y9N4"/>
<dbReference type="PANTHER" id="PTHR22967:SF105">
    <property type="entry name" value="CYCLIN-G-ASSOCIATED KINASE"/>
    <property type="match status" value="1"/>
</dbReference>
<dbReference type="SUPFAM" id="SSF56112">
    <property type="entry name" value="Protein kinase-like (PK-like)"/>
    <property type="match status" value="1"/>
</dbReference>
<sequence length="585" mass="65097">MLLERSFVSANNSVTCGLSSVFIQILQLSGHPAILEFIAAAQMKIPSGGVEFMLLTELCSGGSVADLMKNVRLVPEQALKIFYAASRAVCHMHDRKVPITHRDIKIENLLFDMSGRVKLCDFGSATTEIYSPDETWNMARRTHLEEEMQRHTTPMYRAPEILDTYQNFVVGPQQDIWALGCVLFYLCYHVHPFEDSAKLRILNVAYTVPSGFDEFLDVLPVIESCLKVDPIARPLAGDLVERTEALAAVFEVDLKQPVSNVDTGMLRRSQAKLASQEVTWLTSRMCVVPIGRAALDQYDEDDWVPRVAPSGRPFVVFNLTPKTLRGNYQLEPISLSMRSVHPLVPPPIETILRICSSVVTFLRNRPLAAIVFYGLEAHCLLVSSAVLMYCKLIGDASDALDFISNKRRSAQRFSPSQIRTLDLIKNLTSSASVVLFPMSRPMLLCSLSFSSLPILAGIRSGLRPIVEVFVGTSKVWDSIGSKSAFTISKTLSSELEIGHVRLDGQVTVLMSYSRSDPSNPTSKKLLFCLVFHTGAAGELMKFGRADIDVNAPEENNVPTDFRFVLFLQFLLFLQFALFRDSLEGV</sequence>
<gene>
    <name evidence="4" type="ORF">NBR_LOCUS13038</name>
</gene>
<dbReference type="PROSITE" id="PS51182">
    <property type="entry name" value="C2_TENSIN"/>
    <property type="match status" value="1"/>
</dbReference>
<keyword evidence="5" id="KW-1185">Reference proteome</keyword>
<evidence type="ECO:0000313" key="6">
    <source>
        <dbReference type="WBParaSite" id="NBR_0001303701-mRNA-1"/>
    </source>
</evidence>
<dbReference type="Pfam" id="PF00069">
    <property type="entry name" value="Pkinase"/>
    <property type="match status" value="1"/>
</dbReference>
<dbReference type="GO" id="GO:0004674">
    <property type="term" value="F:protein serine/threonine kinase activity"/>
    <property type="evidence" value="ECO:0007669"/>
    <property type="project" value="TreeGrafter"/>
</dbReference>
<dbReference type="GO" id="GO:0005737">
    <property type="term" value="C:cytoplasm"/>
    <property type="evidence" value="ECO:0007669"/>
    <property type="project" value="TreeGrafter"/>
</dbReference>
<dbReference type="SMART" id="SM01326">
    <property type="entry name" value="PTEN_C2"/>
    <property type="match status" value="1"/>
</dbReference>
<dbReference type="Proteomes" id="UP000271162">
    <property type="component" value="Unassembled WGS sequence"/>
</dbReference>